<gene>
    <name evidence="2" type="ORF">C8034_v010224</name>
</gene>
<sequence>MKAINNYKNYNYFYKTLNKLVIYESNFIIFSSFLEITIIKFSFKILLIDKTTSITKKYKSKKVKKNLISKNEIFSNKSKYFKYILEITY</sequence>
<name>A0A4R8T1F9_9PEZI</name>
<dbReference type="AlphaFoldDB" id="A0A4R8T1F9"/>
<feature type="transmembrane region" description="Helical" evidence="1">
    <location>
        <begin position="27"/>
        <end position="47"/>
    </location>
</feature>
<keyword evidence="1" id="KW-1133">Transmembrane helix</keyword>
<evidence type="ECO:0000256" key="1">
    <source>
        <dbReference type="SAM" id="Phobius"/>
    </source>
</evidence>
<evidence type="ECO:0000313" key="2">
    <source>
        <dbReference type="EMBL" id="TEA10226.1"/>
    </source>
</evidence>
<keyword evidence="1" id="KW-0472">Membrane</keyword>
<dbReference type="Proteomes" id="UP000295604">
    <property type="component" value="Unassembled WGS sequence"/>
</dbReference>
<proteinExistence type="predicted"/>
<evidence type="ECO:0000313" key="3">
    <source>
        <dbReference type="Proteomes" id="UP000295604"/>
    </source>
</evidence>
<dbReference type="EMBL" id="QAPF01000633">
    <property type="protein sequence ID" value="TEA10226.1"/>
    <property type="molecule type" value="Genomic_DNA"/>
</dbReference>
<comment type="caution">
    <text evidence="2">The sequence shown here is derived from an EMBL/GenBank/DDBJ whole genome shotgun (WGS) entry which is preliminary data.</text>
</comment>
<reference evidence="2 3" key="1">
    <citation type="submission" date="2018-11" db="EMBL/GenBank/DDBJ databases">
        <title>Genome sequence and assembly of Colletotrichum sidae.</title>
        <authorList>
            <person name="Gan P."/>
            <person name="Shirasu K."/>
        </authorList>
    </citation>
    <scope>NUCLEOTIDE SEQUENCE [LARGE SCALE GENOMIC DNA]</scope>
    <source>
        <strain evidence="2 3">CBS 518.97</strain>
    </source>
</reference>
<keyword evidence="3" id="KW-1185">Reference proteome</keyword>
<keyword evidence="1" id="KW-0812">Transmembrane</keyword>
<protein>
    <submittedName>
        <fullName evidence="2">Uncharacterized protein</fullName>
    </submittedName>
</protein>
<organism evidence="2 3">
    <name type="scientific">Colletotrichum sidae</name>
    <dbReference type="NCBI Taxonomy" id="1347389"/>
    <lineage>
        <taxon>Eukaryota</taxon>
        <taxon>Fungi</taxon>
        <taxon>Dikarya</taxon>
        <taxon>Ascomycota</taxon>
        <taxon>Pezizomycotina</taxon>
        <taxon>Sordariomycetes</taxon>
        <taxon>Hypocreomycetidae</taxon>
        <taxon>Glomerellales</taxon>
        <taxon>Glomerellaceae</taxon>
        <taxon>Colletotrichum</taxon>
        <taxon>Colletotrichum orbiculare species complex</taxon>
    </lineage>
</organism>
<accession>A0A4R8T1F9</accession>